<organism evidence="2 3">
    <name type="scientific">Candidatus Syntrophonatronum acetioxidans</name>
    <dbReference type="NCBI Taxonomy" id="1795816"/>
    <lineage>
        <taxon>Bacteria</taxon>
        <taxon>Bacillati</taxon>
        <taxon>Bacillota</taxon>
        <taxon>Clostridia</taxon>
        <taxon>Eubacteriales</taxon>
        <taxon>Syntrophomonadaceae</taxon>
        <taxon>Candidatus Syntrophonatronum</taxon>
    </lineage>
</organism>
<comment type="similarity">
    <text evidence="1">Belongs to the 3-oxoacid CoA-transferase subunit B family.</text>
</comment>
<name>A0A424YET3_9FIRM</name>
<dbReference type="Proteomes" id="UP000285138">
    <property type="component" value="Unassembled WGS sequence"/>
</dbReference>
<dbReference type="GO" id="GO:0008410">
    <property type="term" value="F:CoA-transferase activity"/>
    <property type="evidence" value="ECO:0007669"/>
    <property type="project" value="InterPro"/>
</dbReference>
<reference evidence="2 3" key="1">
    <citation type="submission" date="2018-08" db="EMBL/GenBank/DDBJ databases">
        <title>The metabolism and importance of syntrophic acetate oxidation coupled to methane or sulfide production in haloalkaline environments.</title>
        <authorList>
            <person name="Timmers P.H.A."/>
            <person name="Vavourakis C.D."/>
            <person name="Sorokin D.Y."/>
            <person name="Sinninghe Damste J.S."/>
            <person name="Muyzer G."/>
            <person name="Stams A.J.M."/>
            <person name="Plugge C.M."/>
        </authorList>
    </citation>
    <scope>NUCLEOTIDE SEQUENCE [LARGE SCALE GENOMIC DNA]</scope>
    <source>
        <strain evidence="2">MSAO_Bac1</strain>
    </source>
</reference>
<accession>A0A424YET3</accession>
<protein>
    <submittedName>
        <fullName evidence="2">Glutaconate CoA-transferase</fullName>
    </submittedName>
</protein>
<evidence type="ECO:0000313" key="3">
    <source>
        <dbReference type="Proteomes" id="UP000285138"/>
    </source>
</evidence>
<comment type="caution">
    <text evidence="2">The sequence shown here is derived from an EMBL/GenBank/DDBJ whole genome shotgun (WGS) entry which is preliminary data.</text>
</comment>
<gene>
    <name evidence="2" type="ORF">D5R97_04990</name>
</gene>
<dbReference type="PANTHER" id="PTHR43293">
    <property type="entry name" value="ACETATE COA-TRANSFERASE YDIF"/>
    <property type="match status" value="1"/>
</dbReference>
<proteinExistence type="inferred from homology"/>
<keyword evidence="2" id="KW-0808">Transferase</keyword>
<dbReference type="Pfam" id="PF01144">
    <property type="entry name" value="CoA_trans"/>
    <property type="match status" value="1"/>
</dbReference>
<dbReference type="InterPro" id="IPR037171">
    <property type="entry name" value="NagB/RpiA_transferase-like"/>
</dbReference>
<dbReference type="InterPro" id="IPR004165">
    <property type="entry name" value="CoA_trans_fam_I"/>
</dbReference>
<dbReference type="AlphaFoldDB" id="A0A424YET3"/>
<dbReference type="Gene3D" id="3.40.1080.10">
    <property type="entry name" value="Glutaconate Coenzyme A-transferase"/>
    <property type="match status" value="1"/>
</dbReference>
<dbReference type="EMBL" id="QZAA01000131">
    <property type="protein sequence ID" value="RQD76098.1"/>
    <property type="molecule type" value="Genomic_DNA"/>
</dbReference>
<evidence type="ECO:0000313" key="2">
    <source>
        <dbReference type="EMBL" id="RQD76098.1"/>
    </source>
</evidence>
<sequence length="267" mass="29188">MNNNTGFTAQEMIVVAGSRVLEDNKVVFAGTGLPIIAITLAQLTHAPGIVPVFEAGAVGPTLDKGLPLSVGDSRTTYRANYLQGLNASFELTQRGFCDYGFIGGAEIDPYGNLNSTMMGQFPEEYQKPKVRLPGSGGASDMASSCERTIIIMVHERRRFNEKLNYVTSPGYLDGSPEAREKAGLAGRGPHRVITTRAVMGFDDETHRMKLLATMPGETVESVVDATGFELKIPDQVEEFKPPTEEELRLIREVIDPTGYFIKKKIKD</sequence>
<dbReference type="PANTHER" id="PTHR43293:SF3">
    <property type="entry name" value="CHOLESTEROL RING-CLEAVING HYDROLASE IPDB SUBUNIT"/>
    <property type="match status" value="1"/>
</dbReference>
<evidence type="ECO:0000256" key="1">
    <source>
        <dbReference type="ARBA" id="ARBA00007047"/>
    </source>
</evidence>
<dbReference type="SMART" id="SM00882">
    <property type="entry name" value="CoA_trans"/>
    <property type="match status" value="1"/>
</dbReference>
<dbReference type="SUPFAM" id="SSF100950">
    <property type="entry name" value="NagB/RpiA/CoA transferase-like"/>
    <property type="match status" value="1"/>
</dbReference>